<evidence type="ECO:0000313" key="2">
    <source>
        <dbReference type="EMBL" id="HJD32131.1"/>
    </source>
</evidence>
<comment type="caution">
    <text evidence="2">The sequence shown here is derived from an EMBL/GenBank/DDBJ whole genome shotgun (WGS) entry which is preliminary data.</text>
</comment>
<dbReference type="PROSITE" id="PS51257">
    <property type="entry name" value="PROKAR_LIPOPROTEIN"/>
    <property type="match status" value="1"/>
</dbReference>
<reference evidence="2" key="2">
    <citation type="submission" date="2021-04" db="EMBL/GenBank/DDBJ databases">
        <authorList>
            <person name="Gilroy R."/>
        </authorList>
    </citation>
    <scope>NUCLEOTIDE SEQUENCE</scope>
    <source>
        <strain evidence="2">ChiHjej8B7-25341</strain>
    </source>
</reference>
<evidence type="ECO:0000313" key="3">
    <source>
        <dbReference type="Proteomes" id="UP000823851"/>
    </source>
</evidence>
<evidence type="ECO:0000256" key="1">
    <source>
        <dbReference type="SAM" id="SignalP"/>
    </source>
</evidence>
<feature type="signal peptide" evidence="1">
    <location>
        <begin position="1"/>
        <end position="18"/>
    </location>
</feature>
<dbReference type="AlphaFoldDB" id="A0A9D2R3D6"/>
<sequence>MKTGRKIAGLFCCLIVFAAVLCGCEEKNDMAFQAEQIETIEVYRYAGVPAAAEKKLTEDQNEIRNICEQLLSIGSPKSGEALAGAEVISFRLHLDDGNACELIYAENTSQGLKEVRKIWDAVSSEAVSAKMEELPILER</sequence>
<protein>
    <submittedName>
        <fullName evidence="2">Uncharacterized protein</fullName>
    </submittedName>
</protein>
<organism evidence="2 3">
    <name type="scientific">Candidatus Eisenbergiella stercorigallinarum</name>
    <dbReference type="NCBI Taxonomy" id="2838557"/>
    <lineage>
        <taxon>Bacteria</taxon>
        <taxon>Bacillati</taxon>
        <taxon>Bacillota</taxon>
        <taxon>Clostridia</taxon>
        <taxon>Lachnospirales</taxon>
        <taxon>Lachnospiraceae</taxon>
        <taxon>Eisenbergiella</taxon>
    </lineage>
</organism>
<keyword evidence="1" id="KW-0732">Signal</keyword>
<gene>
    <name evidence="2" type="ORF">H9912_09340</name>
</gene>
<dbReference type="EMBL" id="DWUW01000264">
    <property type="protein sequence ID" value="HJD32131.1"/>
    <property type="molecule type" value="Genomic_DNA"/>
</dbReference>
<dbReference type="Proteomes" id="UP000823851">
    <property type="component" value="Unassembled WGS sequence"/>
</dbReference>
<name>A0A9D2R3D6_9FIRM</name>
<proteinExistence type="predicted"/>
<accession>A0A9D2R3D6</accession>
<feature type="chain" id="PRO_5038381923" evidence="1">
    <location>
        <begin position="19"/>
        <end position="139"/>
    </location>
</feature>
<reference evidence="2" key="1">
    <citation type="journal article" date="2021" name="PeerJ">
        <title>Extensive microbial diversity within the chicken gut microbiome revealed by metagenomics and culture.</title>
        <authorList>
            <person name="Gilroy R."/>
            <person name="Ravi A."/>
            <person name="Getino M."/>
            <person name="Pursley I."/>
            <person name="Horton D.L."/>
            <person name="Alikhan N.F."/>
            <person name="Baker D."/>
            <person name="Gharbi K."/>
            <person name="Hall N."/>
            <person name="Watson M."/>
            <person name="Adriaenssens E.M."/>
            <person name="Foster-Nyarko E."/>
            <person name="Jarju S."/>
            <person name="Secka A."/>
            <person name="Antonio M."/>
            <person name="Oren A."/>
            <person name="Chaudhuri R.R."/>
            <person name="La Ragione R."/>
            <person name="Hildebrand F."/>
            <person name="Pallen M.J."/>
        </authorList>
    </citation>
    <scope>NUCLEOTIDE SEQUENCE</scope>
    <source>
        <strain evidence="2">ChiHjej8B7-25341</strain>
    </source>
</reference>